<dbReference type="PANTHER" id="PTHR44665:SF1">
    <property type="entry name" value="DNAJ HOMOLOG SUBFAMILY C MEMBER 14"/>
    <property type="match status" value="1"/>
</dbReference>
<dbReference type="AlphaFoldDB" id="A0A7R9E655"/>
<organism evidence="3">
    <name type="scientific">Timema monikensis</name>
    <dbReference type="NCBI Taxonomy" id="170555"/>
    <lineage>
        <taxon>Eukaryota</taxon>
        <taxon>Metazoa</taxon>
        <taxon>Ecdysozoa</taxon>
        <taxon>Arthropoda</taxon>
        <taxon>Hexapoda</taxon>
        <taxon>Insecta</taxon>
        <taxon>Pterygota</taxon>
        <taxon>Neoptera</taxon>
        <taxon>Polyneoptera</taxon>
        <taxon>Phasmatodea</taxon>
        <taxon>Timematodea</taxon>
        <taxon>Timematoidea</taxon>
        <taxon>Timematidae</taxon>
        <taxon>Timema</taxon>
    </lineage>
</organism>
<sequence>MEDNGHLNSKKIPRHFDELIEHMTGPHRASDEQYIQLGFSQTPAPASSNLWAEYAASTASHPYISVPNTAENQVFLQDLPVHYDMMSKQSDRPPHHNYYYIAAQQHHLNTLGENREMVGTVVDGGGNVVNVVYGGRAPTDTTSGLMQQSYLMSHDTSRDSLHHPLGSYMPYHQTGMIETNGVNTMRDYDLFNSSEIHHQQQRTRPIQQPSQMQYSNTAPTNNGTQIIENLVGNWVPNQSGTYSPFGCTDNSLQHVSISNQQGIQTSGVIAEPDKDGKGVGRGTRRTRIVAEVRPMRPTYSDVLAKSAPQPPASGIVIKPNPTNQSTGNKSESIAKSKSNSGSKNGGGKKNKSGMLKRQHSSGSDEQNGNGNMPQTKCIQSPGPTRKSTGLSNKNISFNSMPRKWVSLDDLDSDKQNSKIEEGVFQSEDSSPRAPEPDSVPVPEKKIGSNSTPKTKQEILQTIQNRKLKQRWEKATPVKGIHRVHFAKPLPSGNLGLWMHSSFSRKEQASYEVEVWTPESVACSSPEEAIPAMHIPSVPLKVNCGDWVAVMYNSDWWPGAVEEVNSEEVTISFMKPIDDKWYSVGTSTLNNHKVPAHGGGTKGPSTGGPAAKRPPIHINNNLGSTPWEGTAEKNVVLKGAKNCKSAVTVEEKKGSANNSSSTGAKTEGKPSVRTSSVRSSSVSGTQTAAPSQGKRAYRNKKKECHSSIALVCRPFKQHLSRWGEMGLQIMFWFLHLLSDVLGMSIRLFVHLVGFVYDSVCVWSLHRWRKVASVLVKWRIFNFLGFSSGPKKIGSWWKFWRWGKTSKFMLVVTLGEPFPSAKGQETVGGGFLGAPLRRARLEGLLCLGIQPISSFVSGQNVAAGIKTPPEEVDVTFKDGLESNMALPSTGDEAMKRLLGCKGKDPYSILGVTPYCPDDDIKRYYKRQAFLVHPDKNNQPGAEEAFKILVHAFELIGEPERRKAYDRRVAETQQVEQAWSELSDLLSQLHQKMEYAANTIRCTNCGKRHRRVNVDRPCYAARECAQCKIRHAAREGDIWAESSMFGFLWHYFACMDGAVYDITEWAACQAENLRHLRANTHNVQYRIVLGKQQAQQSSSWHHRHRSSQNEPDLEDFLSNLYSQPGSGSSEGATEQARTRKKSKRKK</sequence>
<feature type="compositionally biased region" description="Polar residues" evidence="1">
    <location>
        <begin position="654"/>
        <end position="663"/>
    </location>
</feature>
<evidence type="ECO:0000313" key="3">
    <source>
        <dbReference type="EMBL" id="CAD7428190.1"/>
    </source>
</evidence>
<feature type="compositionally biased region" description="Polar residues" evidence="1">
    <location>
        <begin position="360"/>
        <end position="396"/>
    </location>
</feature>
<name>A0A7R9E655_9NEOP</name>
<dbReference type="CDD" id="cd06257">
    <property type="entry name" value="DnaJ"/>
    <property type="match status" value="1"/>
</dbReference>
<dbReference type="PRINTS" id="PR00625">
    <property type="entry name" value="JDOMAIN"/>
</dbReference>
<feature type="region of interest" description="Disordered" evidence="1">
    <location>
        <begin position="299"/>
        <end position="396"/>
    </location>
</feature>
<dbReference type="InterPro" id="IPR001623">
    <property type="entry name" value="DnaJ_domain"/>
</dbReference>
<feature type="compositionally biased region" description="Low complexity" evidence="1">
    <location>
        <begin position="670"/>
        <end position="682"/>
    </location>
</feature>
<gene>
    <name evidence="3" type="ORF">TMSB3V08_LOCUS5002</name>
</gene>
<evidence type="ECO:0000256" key="1">
    <source>
        <dbReference type="SAM" id="MobiDB-lite"/>
    </source>
</evidence>
<evidence type="ECO:0000259" key="2">
    <source>
        <dbReference type="PROSITE" id="PS50076"/>
    </source>
</evidence>
<feature type="region of interest" description="Disordered" evidence="1">
    <location>
        <begin position="591"/>
        <end position="626"/>
    </location>
</feature>
<dbReference type="InterPro" id="IPR036869">
    <property type="entry name" value="J_dom_sf"/>
</dbReference>
<dbReference type="SUPFAM" id="SSF46565">
    <property type="entry name" value="Chaperone J-domain"/>
    <property type="match status" value="1"/>
</dbReference>
<protein>
    <recommendedName>
        <fullName evidence="2">J domain-containing protein</fullName>
    </recommendedName>
</protein>
<dbReference type="Gene3D" id="1.10.287.110">
    <property type="entry name" value="DnaJ domain"/>
    <property type="match status" value="1"/>
</dbReference>
<reference evidence="3" key="1">
    <citation type="submission" date="2020-11" db="EMBL/GenBank/DDBJ databases">
        <authorList>
            <person name="Tran Van P."/>
        </authorList>
    </citation>
    <scope>NUCLEOTIDE SEQUENCE</scope>
</reference>
<accession>A0A7R9E655</accession>
<dbReference type="InterPro" id="IPR032843">
    <property type="entry name" value="Jiv"/>
</dbReference>
<feature type="region of interest" description="Disordered" evidence="1">
    <location>
        <begin position="421"/>
        <end position="455"/>
    </location>
</feature>
<dbReference type="Pfam" id="PF14901">
    <property type="entry name" value="Jiv90"/>
    <property type="match status" value="1"/>
</dbReference>
<feature type="domain" description="J" evidence="2">
    <location>
        <begin position="902"/>
        <end position="966"/>
    </location>
</feature>
<dbReference type="InterPro" id="IPR052317">
    <property type="entry name" value="Viral_replicn-host_int_reg"/>
</dbReference>
<dbReference type="SMART" id="SM00271">
    <property type="entry name" value="DnaJ"/>
    <property type="match status" value="1"/>
</dbReference>
<dbReference type="Pfam" id="PF00226">
    <property type="entry name" value="DnaJ"/>
    <property type="match status" value="1"/>
</dbReference>
<feature type="compositionally biased region" description="Polar residues" evidence="1">
    <location>
        <begin position="320"/>
        <end position="333"/>
    </location>
</feature>
<dbReference type="PROSITE" id="PS50076">
    <property type="entry name" value="DNAJ_2"/>
    <property type="match status" value="1"/>
</dbReference>
<dbReference type="PANTHER" id="PTHR44665">
    <property type="entry name" value="DNAJ HOMOLOG SUBFAMILY C MEMBER 14"/>
    <property type="match status" value="1"/>
</dbReference>
<feature type="compositionally biased region" description="Gly residues" evidence="1">
    <location>
        <begin position="596"/>
        <end position="605"/>
    </location>
</feature>
<feature type="region of interest" description="Disordered" evidence="1">
    <location>
        <begin position="1093"/>
        <end position="1143"/>
    </location>
</feature>
<feature type="compositionally biased region" description="Polar residues" evidence="1">
    <location>
        <begin position="1116"/>
        <end position="1129"/>
    </location>
</feature>
<feature type="compositionally biased region" description="Basic residues" evidence="1">
    <location>
        <begin position="346"/>
        <end position="359"/>
    </location>
</feature>
<proteinExistence type="predicted"/>
<dbReference type="EMBL" id="OB793658">
    <property type="protein sequence ID" value="CAD7428190.1"/>
    <property type="molecule type" value="Genomic_DNA"/>
</dbReference>
<feature type="region of interest" description="Disordered" evidence="1">
    <location>
        <begin position="648"/>
        <end position="698"/>
    </location>
</feature>